<accession>A0AAW1HVN8</accession>
<evidence type="ECO:0000313" key="1">
    <source>
        <dbReference type="EMBL" id="KAK9680701.1"/>
    </source>
</evidence>
<evidence type="ECO:0008006" key="3">
    <source>
        <dbReference type="Google" id="ProtNLM"/>
    </source>
</evidence>
<gene>
    <name evidence="1" type="ORF">QE152_g38880</name>
</gene>
<protein>
    <recommendedName>
        <fullName evidence="3">BED-type domain-containing protein</fullName>
    </recommendedName>
</protein>
<proteinExistence type="predicted"/>
<comment type="caution">
    <text evidence="1">The sequence shown here is derived from an EMBL/GenBank/DDBJ whole genome shotgun (WGS) entry which is preliminary data.</text>
</comment>
<dbReference type="EMBL" id="JASPKY010000879">
    <property type="protein sequence ID" value="KAK9680701.1"/>
    <property type="molecule type" value="Genomic_DNA"/>
</dbReference>
<evidence type="ECO:0000313" key="2">
    <source>
        <dbReference type="Proteomes" id="UP001458880"/>
    </source>
</evidence>
<organism evidence="1 2">
    <name type="scientific">Popillia japonica</name>
    <name type="common">Japanese beetle</name>
    <dbReference type="NCBI Taxonomy" id="7064"/>
    <lineage>
        <taxon>Eukaryota</taxon>
        <taxon>Metazoa</taxon>
        <taxon>Ecdysozoa</taxon>
        <taxon>Arthropoda</taxon>
        <taxon>Hexapoda</taxon>
        <taxon>Insecta</taxon>
        <taxon>Pterygota</taxon>
        <taxon>Neoptera</taxon>
        <taxon>Endopterygota</taxon>
        <taxon>Coleoptera</taxon>
        <taxon>Polyphaga</taxon>
        <taxon>Scarabaeiformia</taxon>
        <taxon>Scarabaeidae</taxon>
        <taxon>Rutelinae</taxon>
        <taxon>Popillia</taxon>
    </lineage>
</organism>
<dbReference type="Proteomes" id="UP001458880">
    <property type="component" value="Unassembled WGS sequence"/>
</dbReference>
<keyword evidence="2" id="KW-1185">Reference proteome</keyword>
<name>A0AAW1HVN8_POPJA</name>
<dbReference type="SMART" id="SM00614">
    <property type="entry name" value="ZnF_BED"/>
    <property type="match status" value="1"/>
</dbReference>
<dbReference type="AlphaFoldDB" id="A0AAW1HVN8"/>
<sequence>MVKSKEQIESDLKKNPYDKPYKFYKHVKGKSDIWANFELIMFEEATQDFARCINCKSILKYNSKSGTASLLRHKCPIPFKVNSEKQLNLDKYAIKQLPAAKKELIMSYSFQS</sequence>
<reference evidence="1 2" key="1">
    <citation type="journal article" date="2024" name="BMC Genomics">
        <title>De novo assembly and annotation of Popillia japonica's genome with initial clues to its potential as an invasive pest.</title>
        <authorList>
            <person name="Cucini C."/>
            <person name="Boschi S."/>
            <person name="Funari R."/>
            <person name="Cardaioli E."/>
            <person name="Iannotti N."/>
            <person name="Marturano G."/>
            <person name="Paoli F."/>
            <person name="Bruttini M."/>
            <person name="Carapelli A."/>
            <person name="Frati F."/>
            <person name="Nardi F."/>
        </authorList>
    </citation>
    <scope>NUCLEOTIDE SEQUENCE [LARGE SCALE GENOMIC DNA]</scope>
    <source>
        <strain evidence="1">DMR45628</strain>
    </source>
</reference>